<evidence type="ECO:0008006" key="6">
    <source>
        <dbReference type="Google" id="ProtNLM"/>
    </source>
</evidence>
<dbReference type="InterPro" id="IPR015421">
    <property type="entry name" value="PyrdxlP-dep_Trfase_major"/>
</dbReference>
<proteinExistence type="predicted"/>
<reference evidence="5" key="1">
    <citation type="submission" date="2019-08" db="EMBL/GenBank/DDBJ databases">
        <authorList>
            <person name="Kucharzyk K."/>
            <person name="Murdoch R.W."/>
            <person name="Higgins S."/>
            <person name="Loffler F."/>
        </authorList>
    </citation>
    <scope>NUCLEOTIDE SEQUENCE</scope>
</reference>
<dbReference type="InterPro" id="IPR015424">
    <property type="entry name" value="PyrdxlP-dep_Trfase"/>
</dbReference>
<evidence type="ECO:0000256" key="1">
    <source>
        <dbReference type="ARBA" id="ARBA00001933"/>
    </source>
</evidence>
<dbReference type="Gene3D" id="3.90.1150.70">
    <property type="match status" value="1"/>
</dbReference>
<dbReference type="SUPFAM" id="SSF53383">
    <property type="entry name" value="PLP-dependent transferases"/>
    <property type="match status" value="1"/>
</dbReference>
<protein>
    <recommendedName>
        <fullName evidence="6">L-seryl-tRNA(Sec) selenium transferase</fullName>
    </recommendedName>
</protein>
<dbReference type="PANTHER" id="PTHR32328">
    <property type="entry name" value="L-SERYL-TRNA(SEC) SELENIUM TRANSFERASE"/>
    <property type="match status" value="1"/>
</dbReference>
<keyword evidence="2" id="KW-0663">Pyridoxal phosphate</keyword>
<evidence type="ECO:0000259" key="3">
    <source>
        <dbReference type="Pfam" id="PF00155"/>
    </source>
</evidence>
<dbReference type="AlphaFoldDB" id="A0A644U9U5"/>
<evidence type="ECO:0000259" key="4">
    <source>
        <dbReference type="Pfam" id="PF22583"/>
    </source>
</evidence>
<evidence type="ECO:0000313" key="5">
    <source>
        <dbReference type="EMBL" id="MPL75623.1"/>
    </source>
</evidence>
<comment type="cofactor">
    <cofactor evidence="1">
        <name>pyridoxal 5'-phosphate</name>
        <dbReference type="ChEBI" id="CHEBI:597326"/>
    </cofactor>
</comment>
<dbReference type="InterPro" id="IPR020033">
    <property type="entry name" value="PyrdxlP-dep_transferase_arc"/>
</dbReference>
<sequence>MLIKNSLDEMKKREISLSVIKSIIDNNGRNSIYDLTGLSGGFLATSDDLSLLETYVGPAIFEENLQNLGKDHLGGEKILAVNRTSSGILATILTIVGENTEVIHFLPEFPAHPSIPRSCKLVGAKYSEFENILDFKNNFSDNVSLVVITGSTMDHKVLNEEDFKSAIKVAKDNNIPVLVDDASGARLRTAIYSQSKATDLGADLVVTSTDKLMMGPRGGLMAGNSELINQIKTKAHQFGLEAQPPCILAMVKGLENYREDDLKNSLSKKEELINLVNREFQMFEETPTGIKVSEKSLEEEILLNNYEINSKISSRDLCFLWAMILLKDQNIITIPVVSMPGASATVRFDLASNDAKELDINNLYNKIKKSFESLLKIIDNEDLAKEILFSI</sequence>
<dbReference type="PANTHER" id="PTHR32328:SF0">
    <property type="entry name" value="L-SERYL-TRNA(SEC) SELENIUM TRANSFERASE"/>
    <property type="match status" value="1"/>
</dbReference>
<organism evidence="5">
    <name type="scientific">bioreactor metagenome</name>
    <dbReference type="NCBI Taxonomy" id="1076179"/>
    <lineage>
        <taxon>unclassified sequences</taxon>
        <taxon>metagenomes</taxon>
        <taxon>ecological metagenomes</taxon>
    </lineage>
</organism>
<dbReference type="Pfam" id="PF22583">
    <property type="entry name" value="UPF0425_C"/>
    <property type="match status" value="1"/>
</dbReference>
<dbReference type="Pfam" id="PF00155">
    <property type="entry name" value="Aminotran_1_2"/>
    <property type="match status" value="1"/>
</dbReference>
<name>A0A644U9U5_9ZZZZ</name>
<accession>A0A644U9U5</accession>
<dbReference type="NCBIfam" id="TIGR03576">
    <property type="entry name" value="pyridox_MJ0158"/>
    <property type="match status" value="1"/>
</dbReference>
<dbReference type="InterPro" id="IPR055177">
    <property type="entry name" value="UPF0425_MJ0158-like_C"/>
</dbReference>
<dbReference type="Gene3D" id="3.40.640.10">
    <property type="entry name" value="Type I PLP-dependent aspartate aminotransferase-like (Major domain)"/>
    <property type="match status" value="1"/>
</dbReference>
<feature type="domain" description="Aminotransferase class I/classII large" evidence="3">
    <location>
        <begin position="97"/>
        <end position="253"/>
    </location>
</feature>
<gene>
    <name evidence="5" type="ORF">SDC9_21450</name>
</gene>
<dbReference type="InterPro" id="IPR004839">
    <property type="entry name" value="Aminotransferase_I/II_large"/>
</dbReference>
<feature type="domain" description="UPF0425" evidence="4">
    <location>
        <begin position="280"/>
        <end position="359"/>
    </location>
</feature>
<evidence type="ECO:0000256" key="2">
    <source>
        <dbReference type="ARBA" id="ARBA00022898"/>
    </source>
</evidence>
<dbReference type="GO" id="GO:0030170">
    <property type="term" value="F:pyridoxal phosphate binding"/>
    <property type="evidence" value="ECO:0007669"/>
    <property type="project" value="InterPro"/>
</dbReference>
<comment type="caution">
    <text evidence="5">The sequence shown here is derived from an EMBL/GenBank/DDBJ whole genome shotgun (WGS) entry which is preliminary data.</text>
</comment>
<dbReference type="EMBL" id="VSSQ01000090">
    <property type="protein sequence ID" value="MPL75623.1"/>
    <property type="molecule type" value="Genomic_DNA"/>
</dbReference>
<dbReference type="GO" id="GO:0004125">
    <property type="term" value="F:L-seryl-tRNA(Sec) selenium transferase activity"/>
    <property type="evidence" value="ECO:0007669"/>
    <property type="project" value="TreeGrafter"/>
</dbReference>